<gene>
    <name evidence="1" type="ORF">GCK32_009501</name>
</gene>
<name>A0AAN8GCW6_TRICO</name>
<sequence length="175" mass="19668">MYPVTAATFALVIGFRLLQLILFDNGRELKFTHGKLEISADAAPAAPEAWVQGYYEKLAPSRITYLELERINYGILYNVLAPEVLVEVHGKPSVHVSLLSRIAKLNYALFSHDVAPHAAAACEYSFIHLDCMQAYGAYMLKRYLNNVKVPQCSQQKREEFGLSITIFIPSDRSKS</sequence>
<reference evidence="1 2" key="1">
    <citation type="submission" date="2019-10" db="EMBL/GenBank/DDBJ databases">
        <title>Assembly and Annotation for the nematode Trichostrongylus colubriformis.</title>
        <authorList>
            <person name="Martin J."/>
        </authorList>
    </citation>
    <scope>NUCLEOTIDE SEQUENCE [LARGE SCALE GENOMIC DNA]</scope>
    <source>
        <strain evidence="1">G859</strain>
        <tissue evidence="1">Whole worm</tissue>
    </source>
</reference>
<proteinExistence type="predicted"/>
<protein>
    <submittedName>
        <fullName evidence="1">Uncharacterized protein</fullName>
    </submittedName>
</protein>
<dbReference type="EMBL" id="WIXE01004751">
    <property type="protein sequence ID" value="KAK5982763.1"/>
    <property type="molecule type" value="Genomic_DNA"/>
</dbReference>
<keyword evidence="2" id="KW-1185">Reference proteome</keyword>
<dbReference type="Proteomes" id="UP001331761">
    <property type="component" value="Unassembled WGS sequence"/>
</dbReference>
<accession>A0AAN8GCW6</accession>
<organism evidence="1 2">
    <name type="scientific">Trichostrongylus colubriformis</name>
    <name type="common">Black scour worm</name>
    <dbReference type="NCBI Taxonomy" id="6319"/>
    <lineage>
        <taxon>Eukaryota</taxon>
        <taxon>Metazoa</taxon>
        <taxon>Ecdysozoa</taxon>
        <taxon>Nematoda</taxon>
        <taxon>Chromadorea</taxon>
        <taxon>Rhabditida</taxon>
        <taxon>Rhabditina</taxon>
        <taxon>Rhabditomorpha</taxon>
        <taxon>Strongyloidea</taxon>
        <taxon>Trichostrongylidae</taxon>
        <taxon>Trichostrongylus</taxon>
    </lineage>
</organism>
<evidence type="ECO:0000313" key="1">
    <source>
        <dbReference type="EMBL" id="KAK5982763.1"/>
    </source>
</evidence>
<comment type="caution">
    <text evidence="1">The sequence shown here is derived from an EMBL/GenBank/DDBJ whole genome shotgun (WGS) entry which is preliminary data.</text>
</comment>
<dbReference type="AlphaFoldDB" id="A0AAN8GCW6"/>
<evidence type="ECO:0000313" key="2">
    <source>
        <dbReference type="Proteomes" id="UP001331761"/>
    </source>
</evidence>